<dbReference type="PROSITE" id="PS51257">
    <property type="entry name" value="PROKAR_LIPOPROTEIN"/>
    <property type="match status" value="1"/>
</dbReference>
<dbReference type="EMBL" id="CP012333">
    <property type="protein sequence ID" value="AKU96400.1"/>
    <property type="molecule type" value="Genomic_DNA"/>
</dbReference>
<feature type="chain" id="PRO_5005466163" description="Kazal-like domain-containing protein" evidence="1">
    <location>
        <begin position="23"/>
        <end position="208"/>
    </location>
</feature>
<keyword evidence="4" id="KW-1185">Reference proteome</keyword>
<feature type="domain" description="Kazal-like" evidence="2">
    <location>
        <begin position="70"/>
        <end position="119"/>
    </location>
</feature>
<dbReference type="STRING" id="1391654.AKJ09_03064"/>
<dbReference type="Gene3D" id="3.30.60.30">
    <property type="match status" value="1"/>
</dbReference>
<dbReference type="CDD" id="cd00104">
    <property type="entry name" value="KAZAL_FS"/>
    <property type="match status" value="1"/>
</dbReference>
<dbReference type="OrthoDB" id="5520648at2"/>
<evidence type="ECO:0000313" key="4">
    <source>
        <dbReference type="Proteomes" id="UP000064967"/>
    </source>
</evidence>
<dbReference type="KEGG" id="llu:AKJ09_03064"/>
<dbReference type="Pfam" id="PF00050">
    <property type="entry name" value="Kazal_1"/>
    <property type="match status" value="1"/>
</dbReference>
<evidence type="ECO:0000256" key="1">
    <source>
        <dbReference type="SAM" id="SignalP"/>
    </source>
</evidence>
<dbReference type="InterPro" id="IPR036058">
    <property type="entry name" value="Kazal_dom_sf"/>
</dbReference>
<dbReference type="RefSeq" id="WP_146647697.1">
    <property type="nucleotide sequence ID" value="NZ_CP012333.1"/>
</dbReference>
<keyword evidence="1" id="KW-0732">Signal</keyword>
<dbReference type="InterPro" id="IPR002350">
    <property type="entry name" value="Kazal_dom"/>
</dbReference>
<gene>
    <name evidence="3" type="ORF">AKJ09_03064</name>
</gene>
<feature type="signal peptide" evidence="1">
    <location>
        <begin position="1"/>
        <end position="22"/>
    </location>
</feature>
<accession>A0A0K1PS83</accession>
<evidence type="ECO:0000313" key="3">
    <source>
        <dbReference type="EMBL" id="AKU96400.1"/>
    </source>
</evidence>
<dbReference type="PROSITE" id="PS51465">
    <property type="entry name" value="KAZAL_2"/>
    <property type="match status" value="1"/>
</dbReference>
<reference evidence="3 4" key="1">
    <citation type="submission" date="2015-08" db="EMBL/GenBank/DDBJ databases">
        <authorList>
            <person name="Babu N.S."/>
            <person name="Beckwith C.J."/>
            <person name="Beseler K.G."/>
            <person name="Brison A."/>
            <person name="Carone J.V."/>
            <person name="Caskin T.P."/>
            <person name="Diamond M."/>
            <person name="Durham M.E."/>
            <person name="Foxe J.M."/>
            <person name="Go M."/>
            <person name="Henderson B.A."/>
            <person name="Jones I.B."/>
            <person name="McGettigan J.A."/>
            <person name="Micheletti S.J."/>
            <person name="Nasrallah M.E."/>
            <person name="Ortiz D."/>
            <person name="Piller C.R."/>
            <person name="Privatt S.R."/>
            <person name="Schneider S.L."/>
            <person name="Sharp S."/>
            <person name="Smith T.C."/>
            <person name="Stanton J.D."/>
            <person name="Ullery H.E."/>
            <person name="Wilson R.J."/>
            <person name="Serrano M.G."/>
            <person name="Buck G."/>
            <person name="Lee V."/>
            <person name="Wang Y."/>
            <person name="Carvalho R."/>
            <person name="Voegtly L."/>
            <person name="Shi R."/>
            <person name="Duckworth R."/>
            <person name="Johnson A."/>
            <person name="Loviza R."/>
            <person name="Walstead R."/>
            <person name="Shah Z."/>
            <person name="Kiflezghi M."/>
            <person name="Wade K."/>
            <person name="Ball S.L."/>
            <person name="Bradley K.W."/>
            <person name="Asai D.J."/>
            <person name="Bowman C.A."/>
            <person name="Russell D.A."/>
            <person name="Pope W.H."/>
            <person name="Jacobs-Sera D."/>
            <person name="Hendrix R.W."/>
            <person name="Hatfull G.F."/>
        </authorList>
    </citation>
    <scope>NUCLEOTIDE SEQUENCE [LARGE SCALE GENOMIC DNA]</scope>
    <source>
        <strain evidence="3 4">DSM 27648</strain>
    </source>
</reference>
<evidence type="ECO:0000259" key="2">
    <source>
        <dbReference type="PROSITE" id="PS51465"/>
    </source>
</evidence>
<dbReference type="AlphaFoldDB" id="A0A0K1PS83"/>
<proteinExistence type="predicted"/>
<protein>
    <recommendedName>
        <fullName evidence="2">Kazal-like domain-containing protein</fullName>
    </recommendedName>
</protein>
<dbReference type="Proteomes" id="UP000064967">
    <property type="component" value="Chromosome"/>
</dbReference>
<sequence length="208" mass="21965">MKHAVRVVFTIALPLGAAPAMIASCTEDPVVLAAIPAVDGGDDNVHVRPRRCISSSDCPSDAFCEKPSCSAPAGFCRPFPTVCPDEEMPVCGCDGITYFNDCLRAAAGVPKMNPGECEDNARVCFGANDCPNGGSCARFVGSVPDMPCGPSLPGRCWSLPPTCPPPTRSDRWDSCVPADHDAGRRQCVDTCNAIRSDAPHRRRVSVCP</sequence>
<dbReference type="SUPFAM" id="SSF100895">
    <property type="entry name" value="Kazal-type serine protease inhibitors"/>
    <property type="match status" value="1"/>
</dbReference>
<organism evidence="3 4">
    <name type="scientific">Labilithrix luteola</name>
    <dbReference type="NCBI Taxonomy" id="1391654"/>
    <lineage>
        <taxon>Bacteria</taxon>
        <taxon>Pseudomonadati</taxon>
        <taxon>Myxococcota</taxon>
        <taxon>Polyangia</taxon>
        <taxon>Polyangiales</taxon>
        <taxon>Labilitrichaceae</taxon>
        <taxon>Labilithrix</taxon>
    </lineage>
</organism>
<name>A0A0K1PS83_9BACT</name>